<keyword evidence="8 9" id="KW-0472">Membrane</keyword>
<keyword evidence="2 9" id="KW-0813">Transport</keyword>
<reference evidence="11" key="1">
    <citation type="submission" date="2018-03" db="EMBL/GenBank/DDBJ databases">
        <authorList>
            <person name="Nunes O.C."/>
            <person name="Lopes A.R."/>
            <person name="Froufe H."/>
            <person name="Munoz-Merida A."/>
            <person name="Barroso C."/>
            <person name="Egas C."/>
        </authorList>
    </citation>
    <scope>NUCLEOTIDE SEQUENCE</scope>
    <source>
        <strain evidence="11">ON4</strain>
    </source>
</reference>
<keyword evidence="3 9" id="KW-1003">Cell membrane</keyword>
<evidence type="ECO:0000256" key="7">
    <source>
        <dbReference type="ARBA" id="ARBA00023010"/>
    </source>
</evidence>
<dbReference type="HAMAP" id="MF_00236">
    <property type="entry name" value="TatA_E"/>
    <property type="match status" value="1"/>
</dbReference>
<feature type="compositionally biased region" description="Polar residues" evidence="10">
    <location>
        <begin position="88"/>
        <end position="99"/>
    </location>
</feature>
<name>A0ABT7C5U7_9MICO</name>
<accession>A0ABT7C5U7</accession>
<protein>
    <recommendedName>
        <fullName evidence="9">Sec-independent protein translocase protein TatA</fullName>
    </recommendedName>
</protein>
<dbReference type="PANTHER" id="PTHR42982">
    <property type="entry name" value="SEC-INDEPENDENT PROTEIN TRANSLOCASE PROTEIN TATA"/>
    <property type="match status" value="1"/>
</dbReference>
<dbReference type="Pfam" id="PF02416">
    <property type="entry name" value="TatA_B_E"/>
    <property type="match status" value="1"/>
</dbReference>
<comment type="subunit">
    <text evidence="9">The Tat system comprises two distinct complexes: a TatABC complex, containing multiple copies of TatA, TatB and TatC subunits, and a separate TatA complex, containing only TatA subunits. Substrates initially bind to the TatABC complex, which probably triggers association of the separate TatA complex to form the active translocon.</text>
</comment>
<feature type="transmembrane region" description="Helical" evidence="9">
    <location>
        <begin position="6"/>
        <end position="23"/>
    </location>
</feature>
<dbReference type="NCBIfam" id="TIGR01411">
    <property type="entry name" value="tatAE"/>
    <property type="match status" value="1"/>
</dbReference>
<feature type="compositionally biased region" description="Low complexity" evidence="10">
    <location>
        <begin position="56"/>
        <end position="71"/>
    </location>
</feature>
<evidence type="ECO:0000256" key="9">
    <source>
        <dbReference type="HAMAP-Rule" id="MF_00236"/>
    </source>
</evidence>
<evidence type="ECO:0000256" key="1">
    <source>
        <dbReference type="ARBA" id="ARBA00004162"/>
    </source>
</evidence>
<dbReference type="EMBL" id="PXVD01000003">
    <property type="protein sequence ID" value="MDJ1370139.1"/>
    <property type="molecule type" value="Genomic_DNA"/>
</dbReference>
<comment type="similarity">
    <text evidence="9">Belongs to the TatA/E family.</text>
</comment>
<dbReference type="Gene3D" id="1.20.5.3310">
    <property type="match status" value="1"/>
</dbReference>
<evidence type="ECO:0000256" key="4">
    <source>
        <dbReference type="ARBA" id="ARBA00022692"/>
    </source>
</evidence>
<gene>
    <name evidence="9" type="primary">tatA</name>
    <name evidence="11" type="ORF">C7K25_01925</name>
</gene>
<evidence type="ECO:0000313" key="11">
    <source>
        <dbReference type="EMBL" id="MDJ1370139.1"/>
    </source>
</evidence>
<evidence type="ECO:0000313" key="12">
    <source>
        <dbReference type="Proteomes" id="UP001170379"/>
    </source>
</evidence>
<keyword evidence="4 9" id="KW-0812">Transmembrane</keyword>
<comment type="subcellular location">
    <subcellularLocation>
        <location evidence="1 9">Cell membrane</location>
        <topology evidence="1 9">Single-pass membrane protein</topology>
    </subcellularLocation>
</comment>
<dbReference type="NCBIfam" id="NF001854">
    <property type="entry name" value="PRK00575.1"/>
    <property type="match status" value="1"/>
</dbReference>
<keyword evidence="12" id="KW-1185">Reference proteome</keyword>
<organism evidence="11 12">
    <name type="scientific">Gulosibacter molinativorax</name>
    <dbReference type="NCBI Taxonomy" id="256821"/>
    <lineage>
        <taxon>Bacteria</taxon>
        <taxon>Bacillati</taxon>
        <taxon>Actinomycetota</taxon>
        <taxon>Actinomycetes</taxon>
        <taxon>Micrococcales</taxon>
        <taxon>Microbacteriaceae</taxon>
        <taxon>Gulosibacter</taxon>
    </lineage>
</organism>
<dbReference type="InterPro" id="IPR006312">
    <property type="entry name" value="TatA/E"/>
</dbReference>
<evidence type="ECO:0000256" key="3">
    <source>
        <dbReference type="ARBA" id="ARBA00022475"/>
    </source>
</evidence>
<evidence type="ECO:0000256" key="2">
    <source>
        <dbReference type="ARBA" id="ARBA00022448"/>
    </source>
</evidence>
<evidence type="ECO:0000256" key="10">
    <source>
        <dbReference type="SAM" id="MobiDB-lite"/>
    </source>
</evidence>
<proteinExistence type="inferred from homology"/>
<keyword evidence="7 9" id="KW-0811">Translocation</keyword>
<feature type="region of interest" description="Disordered" evidence="10">
    <location>
        <begin position="44"/>
        <end position="99"/>
    </location>
</feature>
<comment type="function">
    <text evidence="9">Part of the twin-arginine translocation (Tat) system that transports large folded proteins containing a characteristic twin-arginine motif in their signal peptide across membranes. TatA could form the protein-conducting channel of the Tat system.</text>
</comment>
<evidence type="ECO:0000256" key="6">
    <source>
        <dbReference type="ARBA" id="ARBA00022989"/>
    </source>
</evidence>
<keyword evidence="5 9" id="KW-0653">Protein transport</keyword>
<keyword evidence="6 9" id="KW-1133">Transmembrane helix</keyword>
<dbReference type="PANTHER" id="PTHR42982:SF8">
    <property type="entry name" value="SEC-INDEPENDENT PROTEIN TRANSLOCASE PROTEIN TATA"/>
    <property type="match status" value="1"/>
</dbReference>
<reference evidence="11" key="2">
    <citation type="journal article" date="2022" name="Sci. Rep.">
        <title>In silico prediction of the enzymes involved in the degradation of the herbicide molinate by Gulosibacter molinativorax ON4T.</title>
        <authorList>
            <person name="Lopes A.R."/>
            <person name="Bunin E."/>
            <person name="Viana A.T."/>
            <person name="Froufe H."/>
            <person name="Munoz-Merida A."/>
            <person name="Pinho D."/>
            <person name="Figueiredo J."/>
            <person name="Barroso C."/>
            <person name="Vaz-Moreira I."/>
            <person name="Bellanger X."/>
            <person name="Egas C."/>
            <person name="Nunes O.C."/>
        </authorList>
    </citation>
    <scope>NUCLEOTIDE SEQUENCE</scope>
    <source>
        <strain evidence="11">ON4</strain>
    </source>
</reference>
<sequence length="99" mass="10311">MIGNMGGWTFVIILVIILLLFGAPKLPQLAKSLGESMRIFKGEMKTMKKESSTDDAGTAKSAGTAAGPAPTQSSGDATPNPNEPRASDTPSDSNDTTNR</sequence>
<comment type="caution">
    <text evidence="11">The sequence shown here is derived from an EMBL/GenBank/DDBJ whole genome shotgun (WGS) entry which is preliminary data.</text>
</comment>
<evidence type="ECO:0000256" key="8">
    <source>
        <dbReference type="ARBA" id="ARBA00023136"/>
    </source>
</evidence>
<dbReference type="Proteomes" id="UP001170379">
    <property type="component" value="Unassembled WGS sequence"/>
</dbReference>
<dbReference type="RefSeq" id="WP_035731480.1">
    <property type="nucleotide sequence ID" value="NZ_CP028426.1"/>
</dbReference>
<evidence type="ECO:0000256" key="5">
    <source>
        <dbReference type="ARBA" id="ARBA00022927"/>
    </source>
</evidence>
<dbReference type="InterPro" id="IPR003369">
    <property type="entry name" value="TatA/B/E"/>
</dbReference>